<organism evidence="2 3">
    <name type="scientific">Ruminococcus flavefaciens</name>
    <dbReference type="NCBI Taxonomy" id="1265"/>
    <lineage>
        <taxon>Bacteria</taxon>
        <taxon>Bacillati</taxon>
        <taxon>Bacillota</taxon>
        <taxon>Clostridia</taxon>
        <taxon>Eubacteriales</taxon>
        <taxon>Oscillospiraceae</taxon>
        <taxon>Ruminococcus</taxon>
    </lineage>
</organism>
<accession>A0A315Y0H2</accession>
<sequence>MKKAIIALIVLILAAGGSVGAFLAVKNGKEKEKQQASKVLAENELFSFDPYSPTKIVFSKGDEVYEVVKQNDKWTLTSGEFAMDQDYCQLICTYFSDLTAETNYGEITDEKLEMYGLTDPDTIEVTEPGGTHILKVGDPSPMGDYYYVTADGRDKVYAISYMEGSVLKLDRLLLKNKELLTYSLYDIKEVIVKKDGKTTLDLSFDPDTQEWSLPDEYSSLKVDPTMITTVLNNLVRLESEEMLDEKLEDLSKYGHDKPHGELIVKGIDGTERKLSISFNDEKPDYCMVLFEDGQVELYYKADLSIVDKTPYDFIVQNTIAADSASTKKLQLSYNGNDDTFEIDMDNQKCKVNGKEVAIDTMDNYVAFDNFFKAASVYNFAGLDIEAKPQLKDPVMTARFTDTDGNTVKMDLVTRDDSTLYVFKDGKYIGAYVNDTMLKGRTSLSEFYIKFKKIANF</sequence>
<protein>
    <submittedName>
        <fullName evidence="2">Uncharacterized protein DUF4340</fullName>
    </submittedName>
</protein>
<name>A0A315Y0H2_RUMFL</name>
<dbReference type="OrthoDB" id="9768524at2"/>
<dbReference type="AlphaFoldDB" id="A0A315Y0H2"/>
<dbReference type="Proteomes" id="UP000245720">
    <property type="component" value="Unassembled WGS sequence"/>
</dbReference>
<evidence type="ECO:0000313" key="2">
    <source>
        <dbReference type="EMBL" id="PWJ12622.1"/>
    </source>
</evidence>
<evidence type="ECO:0000259" key="1">
    <source>
        <dbReference type="Pfam" id="PF14238"/>
    </source>
</evidence>
<dbReference type="Pfam" id="PF14238">
    <property type="entry name" value="DUF4340"/>
    <property type="match status" value="2"/>
</dbReference>
<dbReference type="InterPro" id="IPR025641">
    <property type="entry name" value="DUF4340"/>
</dbReference>
<proteinExistence type="predicted"/>
<evidence type="ECO:0000313" key="3">
    <source>
        <dbReference type="Proteomes" id="UP000245720"/>
    </source>
</evidence>
<feature type="domain" description="DUF4340" evidence="1">
    <location>
        <begin position="74"/>
        <end position="210"/>
    </location>
</feature>
<comment type="caution">
    <text evidence="2">The sequence shown here is derived from an EMBL/GenBank/DDBJ whole genome shotgun (WGS) entry which is preliminary data.</text>
</comment>
<dbReference type="RefSeq" id="WP_109726479.1">
    <property type="nucleotide sequence ID" value="NZ_QGDI01000006.1"/>
</dbReference>
<gene>
    <name evidence="2" type="ORF">IE37_01705</name>
</gene>
<reference evidence="2 3" key="1">
    <citation type="submission" date="2018-05" db="EMBL/GenBank/DDBJ databases">
        <title>The Hungate 1000. A catalogue of reference genomes from the rumen microbiome.</title>
        <authorList>
            <person name="Kelly W."/>
        </authorList>
    </citation>
    <scope>NUCLEOTIDE SEQUENCE [LARGE SCALE GENOMIC DNA]</scope>
    <source>
        <strain evidence="2 3">SAb67</strain>
    </source>
</reference>
<feature type="domain" description="DUF4340" evidence="1">
    <location>
        <begin position="216"/>
        <end position="380"/>
    </location>
</feature>
<dbReference type="EMBL" id="QGDI01000006">
    <property type="protein sequence ID" value="PWJ12622.1"/>
    <property type="molecule type" value="Genomic_DNA"/>
</dbReference>